<comment type="caution">
    <text evidence="2">The sequence shown here is derived from an EMBL/GenBank/DDBJ whole genome shotgun (WGS) entry which is preliminary data.</text>
</comment>
<sequence length="805" mass="89244">MPFVTARSRSSLPPPPHTPLFVEHRKTRIPIPQECISIGPDLVLSHTRGGAGRGRGGGLVEPTVEVYGLIEDGMAVYGAGDTNGPPSCLPRGGVQTVYSHGCLYTRKSQKGIDNVSVLRLDSGETHELDPCRDPPCPLVSHSLWTFTLDNTLFYVPVPCLYQPPGAPPNLNQLGQPRGQREGEGEDTTRVRKIAYTATPTERVEQSHDTIGDWSYTKWVDACQDGAPDLYAHPRVIGGRAYAVDRLGHIVSYEPCSGWVQETHATLWQTPPSSHFPCLMPVGHLLLMCHKHRWRQCWSVYDTVSGDVVALSQELPGEPGVCGMFPESLAVLSGRVGRDHCELHYLNPLLVYPHPDVEWGMYPVGDVVPNLEGSTREGFASASPSYWNVCSVAEWKPRRLRKEKIPANSCLSLFSPPAVSVADRACTVATHTTTLVPPPVTVSEPHEAPCTDMVQKVYALGPNRLYVIHEIWGGCLCGATMTREAPTLPFEEDVDASGMGVLCPSVPFSAYGTQYTHSDAGIVALGSNRDGRHTSLWHMDKQTLEWSPIPLPAAERLADDTDPDATHNILPVDVHHIALVGHELVVTFVTEGTTNFQWWQPWVYTMAGAERGWRNLNRRQLYIKRISSDYRTTGVLDGTVHAFNAREHQCCTLNSGWGRLEDAPVNVTEYLVVPYSPFLVLVPRETGLVYAYDTRSKGERGGEGEWQQWGPFVKIPKRFHFHSYAWAIVMATAGWIYYMMLPKGLSVVSLNYAVGEEVSKKHPAIEVGSNIILNARYRGDSKDGHIRVFKFSIQHEDWAEPKMVSI</sequence>
<accession>A0A9K3GFS6</accession>
<reference evidence="2 3" key="1">
    <citation type="journal article" date="2018" name="PLoS ONE">
        <title>The draft genome of Kipferlia bialata reveals reductive genome evolution in fornicate parasites.</title>
        <authorList>
            <person name="Tanifuji G."/>
            <person name="Takabayashi S."/>
            <person name="Kume K."/>
            <person name="Takagi M."/>
            <person name="Nakayama T."/>
            <person name="Kamikawa R."/>
            <person name="Inagaki Y."/>
            <person name="Hashimoto T."/>
        </authorList>
    </citation>
    <scope>NUCLEOTIDE SEQUENCE [LARGE SCALE GENOMIC DNA]</scope>
    <source>
        <strain evidence="2">NY0173</strain>
    </source>
</reference>
<protein>
    <submittedName>
        <fullName evidence="2">Uncharacterized protein</fullName>
    </submittedName>
</protein>
<dbReference type="EMBL" id="BDIP01000344">
    <property type="protein sequence ID" value="GIQ81253.1"/>
    <property type="molecule type" value="Genomic_DNA"/>
</dbReference>
<evidence type="ECO:0000313" key="3">
    <source>
        <dbReference type="Proteomes" id="UP000265618"/>
    </source>
</evidence>
<dbReference type="Proteomes" id="UP000265618">
    <property type="component" value="Unassembled WGS sequence"/>
</dbReference>
<dbReference type="AlphaFoldDB" id="A0A9K3GFS6"/>
<proteinExistence type="predicted"/>
<keyword evidence="3" id="KW-1185">Reference proteome</keyword>
<name>A0A9K3GFS6_9EUKA</name>
<evidence type="ECO:0000313" key="2">
    <source>
        <dbReference type="EMBL" id="GIQ81253.1"/>
    </source>
</evidence>
<organism evidence="2 3">
    <name type="scientific">Kipferlia bialata</name>
    <dbReference type="NCBI Taxonomy" id="797122"/>
    <lineage>
        <taxon>Eukaryota</taxon>
        <taxon>Metamonada</taxon>
        <taxon>Carpediemonas-like organisms</taxon>
        <taxon>Kipferlia</taxon>
    </lineage>
</organism>
<feature type="region of interest" description="Disordered" evidence="1">
    <location>
        <begin position="168"/>
        <end position="187"/>
    </location>
</feature>
<evidence type="ECO:0000256" key="1">
    <source>
        <dbReference type="SAM" id="MobiDB-lite"/>
    </source>
</evidence>
<feature type="compositionally biased region" description="Basic and acidic residues" evidence="1">
    <location>
        <begin position="178"/>
        <end position="187"/>
    </location>
</feature>
<gene>
    <name evidence="2" type="ORF">KIPB_002182</name>
</gene>